<dbReference type="EMBL" id="DQAY01000089">
    <property type="protein sequence ID" value="HCO24337.1"/>
    <property type="molecule type" value="Genomic_DNA"/>
</dbReference>
<accession>A0A3D3R8J6</accession>
<feature type="transmembrane region" description="Helical" evidence="1">
    <location>
        <begin position="43"/>
        <end position="69"/>
    </location>
</feature>
<organism evidence="2 3">
    <name type="scientific">Gimesia maris</name>
    <dbReference type="NCBI Taxonomy" id="122"/>
    <lineage>
        <taxon>Bacteria</taxon>
        <taxon>Pseudomonadati</taxon>
        <taxon>Planctomycetota</taxon>
        <taxon>Planctomycetia</taxon>
        <taxon>Planctomycetales</taxon>
        <taxon>Planctomycetaceae</taxon>
        <taxon>Gimesia</taxon>
    </lineage>
</organism>
<comment type="caution">
    <text evidence="2">The sequence shown here is derived from an EMBL/GenBank/DDBJ whole genome shotgun (WGS) entry which is preliminary data.</text>
</comment>
<feature type="transmembrane region" description="Helical" evidence="1">
    <location>
        <begin position="81"/>
        <end position="100"/>
    </location>
</feature>
<feature type="transmembrane region" description="Helical" evidence="1">
    <location>
        <begin position="12"/>
        <end position="31"/>
    </location>
</feature>
<evidence type="ECO:0000256" key="1">
    <source>
        <dbReference type="SAM" id="Phobius"/>
    </source>
</evidence>
<evidence type="ECO:0000313" key="3">
    <source>
        <dbReference type="Proteomes" id="UP000263642"/>
    </source>
</evidence>
<name>A0A3D3R8J6_9PLAN</name>
<dbReference type="Proteomes" id="UP000263642">
    <property type="component" value="Unassembled WGS sequence"/>
</dbReference>
<protein>
    <submittedName>
        <fullName evidence="2">Uncharacterized protein</fullName>
    </submittedName>
</protein>
<keyword evidence="1" id="KW-0472">Membrane</keyword>
<keyword evidence="1" id="KW-1133">Transmembrane helix</keyword>
<sequence length="105" mass="12038">MVSHFSKTRTVIYWGVLLYSVLFLPYCHWEIASYSGGCMDGNLLGLLVFCYFATLFISAVGLIDTLALIFRSVRDRISPPFFCRAFPINFGLLALMWFFMKVCLL</sequence>
<reference evidence="2 3" key="1">
    <citation type="journal article" date="2018" name="Nat. Biotechnol.">
        <title>A standardized bacterial taxonomy based on genome phylogeny substantially revises the tree of life.</title>
        <authorList>
            <person name="Parks D.H."/>
            <person name="Chuvochina M."/>
            <person name="Waite D.W."/>
            <person name="Rinke C."/>
            <person name="Skarshewski A."/>
            <person name="Chaumeil P.A."/>
            <person name="Hugenholtz P."/>
        </authorList>
    </citation>
    <scope>NUCLEOTIDE SEQUENCE [LARGE SCALE GENOMIC DNA]</scope>
    <source>
        <strain evidence="2">UBA9375</strain>
    </source>
</reference>
<keyword evidence="1" id="KW-0812">Transmembrane</keyword>
<dbReference type="AlphaFoldDB" id="A0A3D3R8J6"/>
<proteinExistence type="predicted"/>
<gene>
    <name evidence="2" type="ORF">DIT97_15345</name>
</gene>
<evidence type="ECO:0000313" key="2">
    <source>
        <dbReference type="EMBL" id="HCO24337.1"/>
    </source>
</evidence>